<dbReference type="EMBL" id="JBBKZV010000085">
    <property type="protein sequence ID" value="MEJ8827516.1"/>
    <property type="molecule type" value="Genomic_DNA"/>
</dbReference>
<dbReference type="InterPro" id="IPR050767">
    <property type="entry name" value="Sel1_AlgK"/>
</dbReference>
<evidence type="ECO:0000313" key="3">
    <source>
        <dbReference type="EMBL" id="MEJ8827516.1"/>
    </source>
</evidence>
<name>A0ABU8WBS6_9BURK</name>
<protein>
    <submittedName>
        <fullName evidence="3">DUF6396 domain-containing protein</fullName>
    </submittedName>
</protein>
<organism evidence="3 4">
    <name type="scientific">Variovorax humicola</name>
    <dbReference type="NCBI Taxonomy" id="1769758"/>
    <lineage>
        <taxon>Bacteria</taxon>
        <taxon>Pseudomonadati</taxon>
        <taxon>Pseudomonadota</taxon>
        <taxon>Betaproteobacteria</taxon>
        <taxon>Burkholderiales</taxon>
        <taxon>Comamonadaceae</taxon>
        <taxon>Variovorax</taxon>
    </lineage>
</organism>
<keyword evidence="4" id="KW-1185">Reference proteome</keyword>
<dbReference type="SUPFAM" id="SSF81901">
    <property type="entry name" value="HCP-like"/>
    <property type="match status" value="1"/>
</dbReference>
<feature type="signal peptide" evidence="1">
    <location>
        <begin position="1"/>
        <end position="19"/>
    </location>
</feature>
<dbReference type="PROSITE" id="PS51257">
    <property type="entry name" value="PROKAR_LIPOPROTEIN"/>
    <property type="match status" value="1"/>
</dbReference>
<feature type="chain" id="PRO_5046787995" evidence="1">
    <location>
        <begin position="20"/>
        <end position="561"/>
    </location>
</feature>
<dbReference type="PANTHER" id="PTHR11102">
    <property type="entry name" value="SEL-1-LIKE PROTEIN"/>
    <property type="match status" value="1"/>
</dbReference>
<keyword evidence="1" id="KW-0732">Signal</keyword>
<accession>A0ABU8WBS6</accession>
<dbReference type="Proteomes" id="UP001363010">
    <property type="component" value="Unassembled WGS sequence"/>
</dbReference>
<reference evidence="3 4" key="1">
    <citation type="submission" date="2024-03" db="EMBL/GenBank/DDBJ databases">
        <title>Novel species of the genus Variovorax.</title>
        <authorList>
            <person name="Liu Q."/>
            <person name="Xin Y.-H."/>
        </authorList>
    </citation>
    <scope>NUCLEOTIDE SEQUENCE [LARGE SCALE GENOMIC DNA]</scope>
    <source>
        <strain evidence="3 4">KACC 18501</strain>
    </source>
</reference>
<comment type="caution">
    <text evidence="3">The sequence shown here is derived from an EMBL/GenBank/DDBJ whole genome shotgun (WGS) entry which is preliminary data.</text>
</comment>
<dbReference type="PANTHER" id="PTHR11102:SF160">
    <property type="entry name" value="ERAD-ASSOCIATED E3 UBIQUITIN-PROTEIN LIGASE COMPONENT HRD3"/>
    <property type="match status" value="1"/>
</dbReference>
<feature type="domain" description="DUF6396" evidence="2">
    <location>
        <begin position="254"/>
        <end position="312"/>
    </location>
</feature>
<evidence type="ECO:0000259" key="2">
    <source>
        <dbReference type="Pfam" id="PF19933"/>
    </source>
</evidence>
<gene>
    <name evidence="3" type="ORF">WKW80_37015</name>
</gene>
<dbReference type="Pfam" id="PF19933">
    <property type="entry name" value="DUF6396"/>
    <property type="match status" value="1"/>
</dbReference>
<sequence length="561" mass="62457">MIRLALLLLTCLLTLTACPMSQSSPLPRNMSLKAFDPHRKDFVCKHEADAVPPIDEQAEAWFQEGLRVTSRDLWPNQRNYPKAVELWQKAAGRKHWKAMMNLAGVLIEGDGTEQYVVVPDTERAIQIVEEAMKLGIPAAFDAMGTYHQRGLGVKGDASRAYAFWELAADMGSPSAQAFLGYDLSAAYDNPKERFWDNRPVGLKMLECSFAQGNGNGADKLALVNKRDKTPEGWVRTIRVLHEGVKFGSEDCANALSTIFRGAYMQKGGPSRDPGRAERYGALGDALYINPDLRLPNLDKVLPLPPAKLPQWDMSDPQTLIDAAKQIIPAPAVQPTPGSQHTGRAHIPQGYALPQTPLIPAAEWHGKFDRRQAQMTPLPDGQTALYSGYWLAQLTQSVREFQREWNSRQVPLRYAQGEAFDTPDRRSLGEYAKVLGVQWHYMGEPVKLADPAPPIEVARGIARMSRIPMPLVICRGGRPCPRTGIWEPQIEGDHVLATVFHDVNRQAYVDKGQPFPDPRDMHLDIDANRVQWLWADNANQPAPVGKQIALTDLHDEQGKPLA</sequence>
<proteinExistence type="predicted"/>
<dbReference type="InterPro" id="IPR011990">
    <property type="entry name" value="TPR-like_helical_dom_sf"/>
</dbReference>
<dbReference type="Gene3D" id="1.25.40.10">
    <property type="entry name" value="Tetratricopeptide repeat domain"/>
    <property type="match status" value="1"/>
</dbReference>
<evidence type="ECO:0000256" key="1">
    <source>
        <dbReference type="SAM" id="SignalP"/>
    </source>
</evidence>
<dbReference type="RefSeq" id="WP_340368530.1">
    <property type="nucleotide sequence ID" value="NZ_JBBKZV010000085.1"/>
</dbReference>
<dbReference type="InterPro" id="IPR045653">
    <property type="entry name" value="DUF6396"/>
</dbReference>
<evidence type="ECO:0000313" key="4">
    <source>
        <dbReference type="Proteomes" id="UP001363010"/>
    </source>
</evidence>